<sequence>MCLNVSWFGINVAGYDCLTRYTCVGDRADAVPKGHLAIHVGQPGHEMCRVIVPVSCINHSLFQELLDRVEPIYSYYHPGAINLPCSISEYEAVRRSIAASENPDRAVLEQKKKKLALSYLRNSFSKILVLSTSEY</sequence>
<keyword evidence="2" id="KW-1185">Reference proteome</keyword>
<evidence type="ECO:0000313" key="1">
    <source>
        <dbReference type="EMBL" id="KAI4364861.1"/>
    </source>
</evidence>
<comment type="caution">
    <text evidence="1">The sequence shown here is derived from an EMBL/GenBank/DDBJ whole genome shotgun (WGS) entry which is preliminary data.</text>
</comment>
<dbReference type="Proteomes" id="UP001057402">
    <property type="component" value="Chromosome 6"/>
</dbReference>
<accession>A0ACB9QEL5</accession>
<name>A0ACB9QEL5_9MYRT</name>
<reference evidence="2" key="1">
    <citation type="journal article" date="2023" name="Front. Plant Sci.">
        <title>Chromosomal-level genome assembly of Melastoma candidum provides insights into trichome evolution.</title>
        <authorList>
            <person name="Zhong Y."/>
            <person name="Wu W."/>
            <person name="Sun C."/>
            <person name="Zou P."/>
            <person name="Liu Y."/>
            <person name="Dai S."/>
            <person name="Zhou R."/>
        </authorList>
    </citation>
    <scope>NUCLEOTIDE SEQUENCE [LARGE SCALE GENOMIC DNA]</scope>
</reference>
<proteinExistence type="predicted"/>
<organism evidence="1 2">
    <name type="scientific">Melastoma candidum</name>
    <dbReference type="NCBI Taxonomy" id="119954"/>
    <lineage>
        <taxon>Eukaryota</taxon>
        <taxon>Viridiplantae</taxon>
        <taxon>Streptophyta</taxon>
        <taxon>Embryophyta</taxon>
        <taxon>Tracheophyta</taxon>
        <taxon>Spermatophyta</taxon>
        <taxon>Magnoliopsida</taxon>
        <taxon>eudicotyledons</taxon>
        <taxon>Gunneridae</taxon>
        <taxon>Pentapetalae</taxon>
        <taxon>rosids</taxon>
        <taxon>malvids</taxon>
        <taxon>Myrtales</taxon>
        <taxon>Melastomataceae</taxon>
        <taxon>Melastomatoideae</taxon>
        <taxon>Melastomateae</taxon>
        <taxon>Melastoma</taxon>
    </lineage>
</organism>
<evidence type="ECO:0000313" key="2">
    <source>
        <dbReference type="Proteomes" id="UP001057402"/>
    </source>
</evidence>
<dbReference type="EMBL" id="CM042885">
    <property type="protein sequence ID" value="KAI4364861.1"/>
    <property type="molecule type" value="Genomic_DNA"/>
</dbReference>
<gene>
    <name evidence="1" type="ORF">MLD38_020897</name>
</gene>
<protein>
    <submittedName>
        <fullName evidence="1">Uncharacterized protein</fullName>
    </submittedName>
</protein>